<dbReference type="InterPro" id="IPR027417">
    <property type="entry name" value="P-loop_NTPase"/>
</dbReference>
<protein>
    <recommendedName>
        <fullName evidence="11">ABC transporter domain-containing protein</fullName>
    </recommendedName>
</protein>
<reference evidence="12" key="3">
    <citation type="submission" date="2015-04" db="UniProtKB">
        <authorList>
            <consortium name="EnsemblPlants"/>
        </authorList>
    </citation>
    <scope>IDENTIFICATION</scope>
</reference>
<feature type="transmembrane region" description="Helical" evidence="10">
    <location>
        <begin position="1213"/>
        <end position="1237"/>
    </location>
</feature>
<evidence type="ECO:0000256" key="5">
    <source>
        <dbReference type="ARBA" id="ARBA00022737"/>
    </source>
</evidence>
<dbReference type="Proteomes" id="UP000032180">
    <property type="component" value="Chromosome 1"/>
</dbReference>
<dbReference type="InterPro" id="IPR013581">
    <property type="entry name" value="PDR_assoc"/>
</dbReference>
<evidence type="ECO:0000313" key="13">
    <source>
        <dbReference type="Proteomes" id="UP000032180"/>
    </source>
</evidence>
<name>A0A0D9UXG5_9ORYZ</name>
<evidence type="ECO:0000256" key="6">
    <source>
        <dbReference type="ARBA" id="ARBA00022741"/>
    </source>
</evidence>
<dbReference type="SUPFAM" id="SSF52540">
    <property type="entry name" value="P-loop containing nucleoside triphosphate hydrolases"/>
    <property type="match status" value="2"/>
</dbReference>
<dbReference type="Pfam" id="PF14510">
    <property type="entry name" value="ABC_trans_N"/>
    <property type="match status" value="1"/>
</dbReference>
<dbReference type="FunFam" id="3.40.50.300:FF:000157">
    <property type="entry name" value="ABC transporter G family member 34"/>
    <property type="match status" value="1"/>
</dbReference>
<feature type="transmembrane region" description="Helical" evidence="10">
    <location>
        <begin position="1103"/>
        <end position="1121"/>
    </location>
</feature>
<keyword evidence="6" id="KW-0547">Nucleotide-binding</keyword>
<dbReference type="InterPro" id="IPR034003">
    <property type="entry name" value="ABCG_PDR_2"/>
</dbReference>
<feature type="transmembrane region" description="Helical" evidence="10">
    <location>
        <begin position="569"/>
        <end position="588"/>
    </location>
</feature>
<dbReference type="PANTHER" id="PTHR48040:SF12">
    <property type="entry name" value="ABC TRANSPORTER G FAMILY MEMBER 32-LIKE ISOFORM X1"/>
    <property type="match status" value="1"/>
</dbReference>
<keyword evidence="3" id="KW-0813">Transport</keyword>
<dbReference type="InterPro" id="IPR003439">
    <property type="entry name" value="ABC_transporter-like_ATP-bd"/>
</dbReference>
<dbReference type="CDD" id="cd03232">
    <property type="entry name" value="ABCG_PDR_domain2"/>
    <property type="match status" value="1"/>
</dbReference>
<keyword evidence="7" id="KW-0067">ATP-binding</keyword>
<feature type="transmembrane region" description="Helical" evidence="10">
    <location>
        <begin position="535"/>
        <end position="557"/>
    </location>
</feature>
<dbReference type="Gramene" id="LPERR01G04730.1">
    <property type="protein sequence ID" value="LPERR01G04730.1"/>
    <property type="gene ID" value="LPERR01G04730"/>
</dbReference>
<comment type="subcellular location">
    <subcellularLocation>
        <location evidence="1">Membrane</location>
        <topology evidence="1">Multi-pass membrane protein</topology>
    </subcellularLocation>
</comment>
<evidence type="ECO:0000313" key="12">
    <source>
        <dbReference type="EnsemblPlants" id="LPERR01G04730.1"/>
    </source>
</evidence>
<accession>A0A0D9UXG5</accession>
<keyword evidence="8 10" id="KW-1133">Transmembrane helix</keyword>
<evidence type="ECO:0000256" key="3">
    <source>
        <dbReference type="ARBA" id="ARBA00022448"/>
    </source>
</evidence>
<feature type="transmembrane region" description="Helical" evidence="10">
    <location>
        <begin position="484"/>
        <end position="503"/>
    </location>
</feature>
<dbReference type="Pfam" id="PF01061">
    <property type="entry name" value="ABC2_membrane"/>
    <property type="match status" value="2"/>
</dbReference>
<evidence type="ECO:0000256" key="10">
    <source>
        <dbReference type="SAM" id="Phobius"/>
    </source>
</evidence>
<dbReference type="PROSITE" id="PS50893">
    <property type="entry name" value="ABC_TRANSPORTER_2"/>
    <property type="match status" value="2"/>
</dbReference>
<organism evidence="12 13">
    <name type="scientific">Leersia perrieri</name>
    <dbReference type="NCBI Taxonomy" id="77586"/>
    <lineage>
        <taxon>Eukaryota</taxon>
        <taxon>Viridiplantae</taxon>
        <taxon>Streptophyta</taxon>
        <taxon>Embryophyta</taxon>
        <taxon>Tracheophyta</taxon>
        <taxon>Spermatophyta</taxon>
        <taxon>Magnoliopsida</taxon>
        <taxon>Liliopsida</taxon>
        <taxon>Poales</taxon>
        <taxon>Poaceae</taxon>
        <taxon>BOP clade</taxon>
        <taxon>Oryzoideae</taxon>
        <taxon>Oryzeae</taxon>
        <taxon>Oryzinae</taxon>
        <taxon>Leersia</taxon>
    </lineage>
</organism>
<dbReference type="EnsemblPlants" id="LPERR01G04730.1">
    <property type="protein sequence ID" value="LPERR01G04730.1"/>
    <property type="gene ID" value="LPERR01G04730"/>
</dbReference>
<feature type="transmembrane region" description="Helical" evidence="10">
    <location>
        <begin position="677"/>
        <end position="704"/>
    </location>
</feature>
<dbReference type="Pfam" id="PF08370">
    <property type="entry name" value="PDR_assoc"/>
    <property type="match status" value="1"/>
</dbReference>
<dbReference type="InterPro" id="IPR043926">
    <property type="entry name" value="ABCG_dom"/>
</dbReference>
<feature type="transmembrane region" description="Helical" evidence="10">
    <location>
        <begin position="1325"/>
        <end position="1348"/>
    </location>
</feature>
<dbReference type="GO" id="GO:0005886">
    <property type="term" value="C:plasma membrane"/>
    <property type="evidence" value="ECO:0007669"/>
    <property type="project" value="UniProtKB-ARBA"/>
</dbReference>
<feature type="domain" description="ABC transporter" evidence="11">
    <location>
        <begin position="764"/>
        <end position="1019"/>
    </location>
</feature>
<dbReference type="HOGENOM" id="CLU_000604_35_6_1"/>
<keyword evidence="13" id="KW-1185">Reference proteome</keyword>
<evidence type="ECO:0000256" key="2">
    <source>
        <dbReference type="ARBA" id="ARBA00006012"/>
    </source>
</evidence>
<keyword evidence="4 10" id="KW-0812">Transmembrane</keyword>
<reference evidence="12 13" key="1">
    <citation type="submission" date="2012-08" db="EMBL/GenBank/DDBJ databases">
        <title>Oryza genome evolution.</title>
        <authorList>
            <person name="Wing R.A."/>
        </authorList>
    </citation>
    <scope>NUCLEOTIDE SEQUENCE</scope>
</reference>
<feature type="transmembrane region" description="Helical" evidence="10">
    <location>
        <begin position="1243"/>
        <end position="1263"/>
    </location>
</feature>
<dbReference type="CDD" id="cd03233">
    <property type="entry name" value="ABCG_PDR_domain1"/>
    <property type="match status" value="1"/>
</dbReference>
<feature type="transmembrane region" description="Helical" evidence="10">
    <location>
        <begin position="1275"/>
        <end position="1294"/>
    </location>
</feature>
<feature type="transmembrane region" description="Helical" evidence="10">
    <location>
        <begin position="594"/>
        <end position="616"/>
    </location>
</feature>
<dbReference type="InterPro" id="IPR034001">
    <property type="entry name" value="ABCG_PDR_1"/>
</dbReference>
<evidence type="ECO:0000259" key="11">
    <source>
        <dbReference type="PROSITE" id="PS50893"/>
    </source>
</evidence>
<dbReference type="InterPro" id="IPR013525">
    <property type="entry name" value="ABC2_TM"/>
</dbReference>
<dbReference type="SMART" id="SM00382">
    <property type="entry name" value="AAA"/>
    <property type="match status" value="2"/>
</dbReference>
<proteinExistence type="inferred from homology"/>
<feature type="transmembrane region" description="Helical" evidence="10">
    <location>
        <begin position="1133"/>
        <end position="1156"/>
    </location>
</feature>
<feature type="domain" description="ABC transporter" evidence="11">
    <location>
        <begin position="143"/>
        <end position="416"/>
    </location>
</feature>
<dbReference type="GO" id="GO:0005524">
    <property type="term" value="F:ATP binding"/>
    <property type="evidence" value="ECO:0007669"/>
    <property type="project" value="UniProtKB-KW"/>
</dbReference>
<feature type="transmembrane region" description="Helical" evidence="10">
    <location>
        <begin position="455"/>
        <end position="472"/>
    </location>
</feature>
<evidence type="ECO:0000256" key="1">
    <source>
        <dbReference type="ARBA" id="ARBA00004141"/>
    </source>
</evidence>
<dbReference type="PANTHER" id="PTHR48040">
    <property type="entry name" value="PLEIOTROPIC DRUG RESISTANCE PROTEIN 1-LIKE ISOFORM X1"/>
    <property type="match status" value="1"/>
</dbReference>
<comment type="similarity">
    <text evidence="2">Belongs to the ABC transporter superfamily. ABCG family. PDR (TC 3.A.1.205) subfamily.</text>
</comment>
<dbReference type="InterPro" id="IPR029481">
    <property type="entry name" value="ABC_trans_N"/>
</dbReference>
<dbReference type="InterPro" id="IPR003593">
    <property type="entry name" value="AAA+_ATPase"/>
</dbReference>
<keyword evidence="9 10" id="KW-0472">Membrane</keyword>
<dbReference type="Gene3D" id="3.40.50.300">
    <property type="entry name" value="P-loop containing nucleotide triphosphate hydrolases"/>
    <property type="match status" value="2"/>
</dbReference>
<keyword evidence="5" id="KW-0677">Repeat</keyword>
<feature type="transmembrane region" description="Helical" evidence="10">
    <location>
        <begin position="1176"/>
        <end position="1201"/>
    </location>
</feature>
<dbReference type="FunFam" id="3.40.50.300:FF:000179">
    <property type="entry name" value="ABC transporter G family member 34"/>
    <property type="match status" value="1"/>
</dbReference>
<dbReference type="GO" id="GO:0140359">
    <property type="term" value="F:ABC-type transporter activity"/>
    <property type="evidence" value="ECO:0007669"/>
    <property type="project" value="InterPro"/>
</dbReference>
<dbReference type="Pfam" id="PF00005">
    <property type="entry name" value="ABC_tran"/>
    <property type="match status" value="2"/>
</dbReference>
<dbReference type="Pfam" id="PF19055">
    <property type="entry name" value="ABC2_membrane_7"/>
    <property type="match status" value="1"/>
</dbReference>
<dbReference type="GO" id="GO:0016887">
    <property type="term" value="F:ATP hydrolysis activity"/>
    <property type="evidence" value="ECO:0007669"/>
    <property type="project" value="InterPro"/>
</dbReference>
<sequence>MWAGEAAFARTGSWREEEDEQEALRWAALQRLPTVARARRGLLRSPAPGERRVEGDAAALCEVDVTGLSPGDRTALVDRLLADSGDVENFFRRIRSRFDAVQIEFPKIEVRYEDLTVDAYVHVGSRALPTIPNFICNMTEAFLRHLRIYRGGRMKLPILDDVSGIIRPSRMTLLLGPPSSGKTTLLLALAGRLGPGLKMSGDITYNGHHLNEFVPQRTSAYVSQQDWHASEMTVRETLEFAGRCQGVGIKYDMLVELLRREKNEGIKPDEDLDVFMKALALEGKQTSLVAEYIMKILGLDICADTIVGDEMIKGISGGQKKRLTTGELLVGSARVLFMDEISTGLDSATTYQIIKYLRHSTHALDGTTIISLLQPAPETYELFDDVILISEGQIVYQGPREYAVDFFASMGFRCPERKNVADFLQEVLSKKDQQQYWCHYDYPYQFVSVSKFAEAFKAFLLLVALITMTVFFRSTMHRDSVDDGIIYLGALYFAIVMILFNGFTEVSLLVTKLPVLYKHRDLHFYPPWAFTLPSWLLSIPTSLIESGMWVLVTYYVVGYDPQFTRFLGQFLLLFFLHQTSLALFRVMASLGRNMIVANTFGSFALLVVMILGGFIITKESIPAWWIWGYWISPMMYAQNAISVNEFLGHSWSQPFANQNITLGEAILTGYGLFKEKYWFWIGVGALFGYAIVLNILFTLFLTLLNPIGNIQAVVSKDEIQHRSPRRKNDRVALELRSYLHSASLNGLNLKDQRGMVLPFQPLSMCFKNINYYVDVPAELKSQGIVEDRLQLLVDVTGAFRPGILTALVGVSGAGKTTLMDVLAGRKTGGLIEGSITISGYPKNQETFTRISGYCEQNDVHSPCLTVIESLLYSACLRLPSHVDVNTRRVFVEEVMQLVELNALSGALVGLPGVNGLSTEQRKRLTIAVELVANPSIVFMDEPTSGLDARSAAIVMRTVRNIVNTGRTIVCTIHQPSIDIFESFDERGGQLIYAGPLGSKSRNLVEFFEAIPGVPKIRDGYNPAAWMLEVTSIQMEQILGVDFADYYRQQTQEMVDILSRPRRESKELTFATKYSQPFFAQYAACLWKQNLSYWRNPQYTAVRFFYTVIISLMFGTICWKFGSRRETQHDIFNAMGAMYAAVLFIGITNATSVQPVISIERFVSYRERAAGMYSALPFAFSLVTVEFPYILVQSLIYGTIFYSLGSFEWTAVKFLWYLFFMYFTLLYFTFYGMMTTAITPNHTVAPIIAAPFYTLWNLFCGFMIPRKRIPAWWRWYYWANPVSWTLYGLLTSQFGDLEQPLLLADGITSTTAVDFLRDHFGFRHDFLGVVAGMVAGFCVLFAVVFALAIKYLNFQRR</sequence>
<evidence type="ECO:0000256" key="9">
    <source>
        <dbReference type="ARBA" id="ARBA00023136"/>
    </source>
</evidence>
<reference evidence="13" key="2">
    <citation type="submission" date="2013-12" db="EMBL/GenBank/DDBJ databases">
        <authorList>
            <person name="Yu Y."/>
            <person name="Lee S."/>
            <person name="de Baynast K."/>
            <person name="Wissotski M."/>
            <person name="Liu L."/>
            <person name="Talag J."/>
            <person name="Goicoechea J."/>
            <person name="Angelova A."/>
            <person name="Jetty R."/>
            <person name="Kudrna D."/>
            <person name="Golser W."/>
            <person name="Rivera L."/>
            <person name="Zhang J."/>
            <person name="Wing R."/>
        </authorList>
    </citation>
    <scope>NUCLEOTIDE SEQUENCE</scope>
</reference>
<evidence type="ECO:0000256" key="8">
    <source>
        <dbReference type="ARBA" id="ARBA00022989"/>
    </source>
</evidence>
<evidence type="ECO:0000256" key="4">
    <source>
        <dbReference type="ARBA" id="ARBA00022692"/>
    </source>
</evidence>
<evidence type="ECO:0000256" key="7">
    <source>
        <dbReference type="ARBA" id="ARBA00022840"/>
    </source>
</evidence>